<dbReference type="SUPFAM" id="SSF47413">
    <property type="entry name" value="lambda repressor-like DNA-binding domains"/>
    <property type="match status" value="1"/>
</dbReference>
<gene>
    <name evidence="2" type="ORF">Lani381_0412</name>
</gene>
<comment type="caution">
    <text evidence="2">The sequence shown here is derived from an EMBL/GenBank/DDBJ whole genome shotgun (WGS) entry which is preliminary data.</text>
</comment>
<name>A0ABR4RSD3_9LACO</name>
<evidence type="ECO:0000259" key="1">
    <source>
        <dbReference type="PROSITE" id="PS50943"/>
    </source>
</evidence>
<dbReference type="Gene3D" id="1.10.260.40">
    <property type="entry name" value="lambda repressor-like DNA-binding domains"/>
    <property type="match status" value="1"/>
</dbReference>
<dbReference type="InterPro" id="IPR010982">
    <property type="entry name" value="Lambda_DNA-bd_dom_sf"/>
</dbReference>
<evidence type="ECO:0000313" key="2">
    <source>
        <dbReference type="EMBL" id="KDA46392.1"/>
    </source>
</evidence>
<dbReference type="RefSeq" id="WP_035447303.1">
    <property type="nucleotide sequence ID" value="NZ_CP195054.1"/>
</dbReference>
<accession>A0ABR4RSD3</accession>
<organism evidence="2 3">
    <name type="scientific">Ligilactobacillus animalis</name>
    <dbReference type="NCBI Taxonomy" id="1605"/>
    <lineage>
        <taxon>Bacteria</taxon>
        <taxon>Bacillati</taxon>
        <taxon>Bacillota</taxon>
        <taxon>Bacilli</taxon>
        <taxon>Lactobacillales</taxon>
        <taxon>Lactobacillaceae</taxon>
        <taxon>Ligilactobacillus</taxon>
    </lineage>
</organism>
<dbReference type="Pfam" id="PF01381">
    <property type="entry name" value="HTH_3"/>
    <property type="match status" value="1"/>
</dbReference>
<sequence length="67" mass="7701">MSMLASLRKEKGLTQAEIAAILDINPKTWQSYETGFRTPRPQTMQKIENFFGIPKEKIFATAFGYKM</sequence>
<dbReference type="CDD" id="cd00093">
    <property type="entry name" value="HTH_XRE"/>
    <property type="match status" value="1"/>
</dbReference>
<protein>
    <submittedName>
        <fullName evidence="2">Zinc finger/helix-turn-helix protein, YgiT family</fullName>
    </submittedName>
</protein>
<keyword evidence="3" id="KW-1185">Reference proteome</keyword>
<dbReference type="SMART" id="SM00530">
    <property type="entry name" value="HTH_XRE"/>
    <property type="match status" value="1"/>
</dbReference>
<feature type="domain" description="HTH cro/C1-type" evidence="1">
    <location>
        <begin position="4"/>
        <end position="58"/>
    </location>
</feature>
<dbReference type="Proteomes" id="UP000027129">
    <property type="component" value="Unassembled WGS sequence"/>
</dbReference>
<reference evidence="2 3" key="1">
    <citation type="submission" date="2014-04" db="EMBL/GenBank/DDBJ databases">
        <title>Draft Genome Sequence of Lactobacillus animalis 381-IL-28.</title>
        <authorList>
            <person name="Sturino J.M."/>
            <person name="Rajendran M."/>
            <person name="Altermann E."/>
        </authorList>
    </citation>
    <scope>NUCLEOTIDE SEQUENCE [LARGE SCALE GENOMIC DNA]</scope>
    <source>
        <strain evidence="2 3">381-IL-28</strain>
    </source>
</reference>
<dbReference type="PROSITE" id="PS50943">
    <property type="entry name" value="HTH_CROC1"/>
    <property type="match status" value="1"/>
</dbReference>
<dbReference type="InterPro" id="IPR001387">
    <property type="entry name" value="Cro/C1-type_HTH"/>
</dbReference>
<dbReference type="EMBL" id="JMHU01000004">
    <property type="protein sequence ID" value="KDA46392.1"/>
    <property type="molecule type" value="Genomic_DNA"/>
</dbReference>
<evidence type="ECO:0000313" key="3">
    <source>
        <dbReference type="Proteomes" id="UP000027129"/>
    </source>
</evidence>
<proteinExistence type="predicted"/>